<protein>
    <recommendedName>
        <fullName evidence="7">Gram-positive cocci surface proteins LPxTG domain-containing protein</fullName>
    </recommendedName>
</protein>
<evidence type="ECO:0000256" key="2">
    <source>
        <dbReference type="ARBA" id="ARBA00022525"/>
    </source>
</evidence>
<feature type="domain" description="Gram-positive cocci surface proteins LPxTG" evidence="7">
    <location>
        <begin position="144"/>
        <end position="180"/>
    </location>
</feature>
<accession>A0A7W0DI45</accession>
<evidence type="ECO:0000256" key="4">
    <source>
        <dbReference type="ARBA" id="ARBA00023088"/>
    </source>
</evidence>
<evidence type="ECO:0000313" key="9">
    <source>
        <dbReference type="Proteomes" id="UP000545761"/>
    </source>
</evidence>
<evidence type="ECO:0000256" key="1">
    <source>
        <dbReference type="ARBA" id="ARBA00022512"/>
    </source>
</evidence>
<evidence type="ECO:0000256" key="5">
    <source>
        <dbReference type="SAM" id="Phobius"/>
    </source>
</evidence>
<dbReference type="Proteomes" id="UP000545761">
    <property type="component" value="Unassembled WGS sequence"/>
</dbReference>
<gene>
    <name evidence="8" type="ORF">H1D24_05060</name>
</gene>
<evidence type="ECO:0000256" key="3">
    <source>
        <dbReference type="ARBA" id="ARBA00022729"/>
    </source>
</evidence>
<keyword evidence="5" id="KW-0472">Membrane</keyword>
<reference evidence="8 9" key="1">
    <citation type="submission" date="2020-07" db="EMBL/GenBank/DDBJ databases">
        <title>Streptomyces isolated from Indian soil.</title>
        <authorList>
            <person name="Mandal S."/>
            <person name="Maiti P.K."/>
        </authorList>
    </citation>
    <scope>NUCLEOTIDE SEQUENCE [LARGE SCALE GENOMIC DNA]</scope>
    <source>
        <strain evidence="8 9">PSKA28</strain>
    </source>
</reference>
<evidence type="ECO:0000259" key="7">
    <source>
        <dbReference type="PROSITE" id="PS50847"/>
    </source>
</evidence>
<feature type="transmembrane region" description="Helical" evidence="5">
    <location>
        <begin position="153"/>
        <end position="174"/>
    </location>
</feature>
<keyword evidence="3 6" id="KW-0732">Signal</keyword>
<evidence type="ECO:0000256" key="6">
    <source>
        <dbReference type="SAM" id="SignalP"/>
    </source>
</evidence>
<dbReference type="AlphaFoldDB" id="A0A7W0DI45"/>
<keyword evidence="5" id="KW-1133">Transmembrane helix</keyword>
<proteinExistence type="predicted"/>
<feature type="signal peptide" evidence="6">
    <location>
        <begin position="1"/>
        <end position="33"/>
    </location>
</feature>
<comment type="caution">
    <text evidence="8">The sequence shown here is derived from an EMBL/GenBank/DDBJ whole genome shotgun (WGS) entry which is preliminary data.</text>
</comment>
<evidence type="ECO:0000313" key="8">
    <source>
        <dbReference type="EMBL" id="MBA2945210.1"/>
    </source>
</evidence>
<dbReference type="PROSITE" id="PS50847">
    <property type="entry name" value="GRAM_POS_ANCHORING"/>
    <property type="match status" value="1"/>
</dbReference>
<keyword evidence="2" id="KW-0964">Secreted</keyword>
<keyword evidence="1" id="KW-0134">Cell wall</keyword>
<keyword evidence="5" id="KW-0812">Transmembrane</keyword>
<dbReference type="InterPro" id="IPR019931">
    <property type="entry name" value="LPXTG_anchor"/>
</dbReference>
<organism evidence="8 9">
    <name type="scientific">Streptomyces himalayensis subsp. himalayensis</name>
    <dbReference type="NCBI Taxonomy" id="2756131"/>
    <lineage>
        <taxon>Bacteria</taxon>
        <taxon>Bacillati</taxon>
        <taxon>Actinomycetota</taxon>
        <taxon>Actinomycetes</taxon>
        <taxon>Kitasatosporales</taxon>
        <taxon>Streptomycetaceae</taxon>
        <taxon>Streptomyces</taxon>
        <taxon>Streptomyces himalayensis</taxon>
    </lineage>
</organism>
<feature type="chain" id="PRO_5031045892" description="Gram-positive cocci surface proteins LPxTG domain-containing protein" evidence="6">
    <location>
        <begin position="34"/>
        <end position="180"/>
    </location>
</feature>
<sequence>MPTSSKWRASVASAAAAAVLVTAPLVGAGTAHAQYPPGPGLTLTDTTGLPGQTISYNATGLESFEEGNELFFSRVKVLGTFRADAEGNVSGTFTIPRRAKPGLHVFELVPEDRDPILAANITVIGRGKDGYPGPGYGKGEYPHLADTGSDTKLLITGAAAAGLIVAGAGTLVVMRRRTRS</sequence>
<dbReference type="EMBL" id="JACEHE010000002">
    <property type="protein sequence ID" value="MBA2945210.1"/>
    <property type="molecule type" value="Genomic_DNA"/>
</dbReference>
<name>A0A7W0DI45_9ACTN</name>
<keyword evidence="4" id="KW-0572">Peptidoglycan-anchor</keyword>